<dbReference type="InterPro" id="IPR003369">
    <property type="entry name" value="TatA/B/E"/>
</dbReference>
<comment type="similarity">
    <text evidence="9">Belongs to the TatA/E family.</text>
</comment>
<dbReference type="EMBL" id="JBHSCN010000006">
    <property type="protein sequence ID" value="MFC4244724.1"/>
    <property type="molecule type" value="Genomic_DNA"/>
</dbReference>
<evidence type="ECO:0000256" key="9">
    <source>
        <dbReference type="HAMAP-Rule" id="MF_00236"/>
    </source>
</evidence>
<evidence type="ECO:0000313" key="11">
    <source>
        <dbReference type="EMBL" id="MFC4244724.1"/>
    </source>
</evidence>
<evidence type="ECO:0000256" key="4">
    <source>
        <dbReference type="ARBA" id="ARBA00022692"/>
    </source>
</evidence>
<feature type="region of interest" description="Disordered" evidence="10">
    <location>
        <begin position="47"/>
        <end position="75"/>
    </location>
</feature>
<keyword evidence="6 9" id="KW-1133">Transmembrane helix</keyword>
<dbReference type="Proteomes" id="UP001595900">
    <property type="component" value="Unassembled WGS sequence"/>
</dbReference>
<comment type="subcellular location">
    <subcellularLocation>
        <location evidence="1 9">Cell membrane</location>
        <topology evidence="1 9">Single-pass membrane protein</topology>
    </subcellularLocation>
</comment>
<dbReference type="Pfam" id="PF02416">
    <property type="entry name" value="TatA_B_E"/>
    <property type="match status" value="1"/>
</dbReference>
<proteinExistence type="inferred from homology"/>
<feature type="compositionally biased region" description="Low complexity" evidence="10">
    <location>
        <begin position="60"/>
        <end position="75"/>
    </location>
</feature>
<keyword evidence="7 9" id="KW-0811">Translocation</keyword>
<evidence type="ECO:0000256" key="3">
    <source>
        <dbReference type="ARBA" id="ARBA00022475"/>
    </source>
</evidence>
<keyword evidence="4 9" id="KW-0812">Transmembrane</keyword>
<organism evidence="11 12">
    <name type="scientific">Gryllotalpicola reticulitermitis</name>
    <dbReference type="NCBI Taxonomy" id="1184153"/>
    <lineage>
        <taxon>Bacteria</taxon>
        <taxon>Bacillati</taxon>
        <taxon>Actinomycetota</taxon>
        <taxon>Actinomycetes</taxon>
        <taxon>Micrococcales</taxon>
        <taxon>Microbacteriaceae</taxon>
        <taxon>Gryllotalpicola</taxon>
    </lineage>
</organism>
<evidence type="ECO:0000256" key="1">
    <source>
        <dbReference type="ARBA" id="ARBA00004162"/>
    </source>
</evidence>
<dbReference type="PANTHER" id="PTHR42982">
    <property type="entry name" value="SEC-INDEPENDENT PROTEIN TRANSLOCASE PROTEIN TATA"/>
    <property type="match status" value="1"/>
</dbReference>
<name>A0ABV8QBM8_9MICO</name>
<evidence type="ECO:0000256" key="7">
    <source>
        <dbReference type="ARBA" id="ARBA00023010"/>
    </source>
</evidence>
<dbReference type="HAMAP" id="MF_00236">
    <property type="entry name" value="TatA_E"/>
    <property type="match status" value="1"/>
</dbReference>
<dbReference type="Gene3D" id="1.20.5.3310">
    <property type="match status" value="1"/>
</dbReference>
<gene>
    <name evidence="9" type="primary">tatA</name>
    <name evidence="11" type="ORF">ACFOYW_15225</name>
</gene>
<evidence type="ECO:0000256" key="5">
    <source>
        <dbReference type="ARBA" id="ARBA00022927"/>
    </source>
</evidence>
<evidence type="ECO:0000256" key="2">
    <source>
        <dbReference type="ARBA" id="ARBA00022448"/>
    </source>
</evidence>
<evidence type="ECO:0000256" key="8">
    <source>
        <dbReference type="ARBA" id="ARBA00023136"/>
    </source>
</evidence>
<evidence type="ECO:0000256" key="10">
    <source>
        <dbReference type="SAM" id="MobiDB-lite"/>
    </source>
</evidence>
<keyword evidence="12" id="KW-1185">Reference proteome</keyword>
<keyword evidence="3 9" id="KW-1003">Cell membrane</keyword>
<keyword evidence="8 9" id="KW-0472">Membrane</keyword>
<evidence type="ECO:0000256" key="6">
    <source>
        <dbReference type="ARBA" id="ARBA00022989"/>
    </source>
</evidence>
<comment type="subunit">
    <text evidence="9">The Tat system comprises two distinct complexes: a TatABC complex, containing multiple copies of TatA, TatB and TatC subunits, and a separate TatA complex, containing only TatA subunits. Substrates initially bind to the TatABC complex, which probably triggers association of the separate TatA complex to form the active translocon.</text>
</comment>
<comment type="caution">
    <text evidence="11">The sequence shown here is derived from an EMBL/GenBank/DDBJ whole genome shotgun (WGS) entry which is preliminary data.</text>
</comment>
<keyword evidence="2 9" id="KW-0813">Transport</keyword>
<comment type="function">
    <text evidence="9">Part of the twin-arginine translocation (Tat) system that transports large folded proteins containing a characteristic twin-arginine motif in their signal peptide across membranes. TatA could form the protein-conducting channel of the Tat system.</text>
</comment>
<keyword evidence="5 9" id="KW-0653">Protein transport</keyword>
<dbReference type="RefSeq" id="WP_390230712.1">
    <property type="nucleotide sequence ID" value="NZ_JBHSCN010000006.1"/>
</dbReference>
<sequence>MGFFRDLGGLHLLIIVLILVLLFGASRLPAVSKGIAQSVRVFRKEVAKKNDEDEGSVARSTESTTTTTTPSDDKK</sequence>
<protein>
    <recommendedName>
        <fullName evidence="9">Sec-independent protein translocase protein TatA</fullName>
    </recommendedName>
</protein>
<dbReference type="PANTHER" id="PTHR42982:SF1">
    <property type="entry name" value="SEC-INDEPENDENT PROTEIN TRANSLOCASE PROTEIN TATA"/>
    <property type="match status" value="1"/>
</dbReference>
<accession>A0ABV8QBM8</accession>
<dbReference type="InterPro" id="IPR006312">
    <property type="entry name" value="TatA/E"/>
</dbReference>
<reference evidence="12" key="1">
    <citation type="journal article" date="2019" name="Int. J. Syst. Evol. Microbiol.">
        <title>The Global Catalogue of Microorganisms (GCM) 10K type strain sequencing project: providing services to taxonomists for standard genome sequencing and annotation.</title>
        <authorList>
            <consortium name="The Broad Institute Genomics Platform"/>
            <consortium name="The Broad Institute Genome Sequencing Center for Infectious Disease"/>
            <person name="Wu L."/>
            <person name="Ma J."/>
        </authorList>
    </citation>
    <scope>NUCLEOTIDE SEQUENCE [LARGE SCALE GENOMIC DNA]</scope>
    <source>
        <strain evidence="12">CGMCC 1.10363</strain>
    </source>
</reference>
<evidence type="ECO:0000313" key="12">
    <source>
        <dbReference type="Proteomes" id="UP001595900"/>
    </source>
</evidence>